<protein>
    <recommendedName>
        <fullName evidence="3">IPT/TIG domain-containing protein</fullName>
    </recommendedName>
</protein>
<evidence type="ECO:0000256" key="2">
    <source>
        <dbReference type="PROSITE-ProRule" id="PRU00504"/>
    </source>
</evidence>
<organism evidence="4 5">
    <name type="scientific">Niabella ginsenosidivorans</name>
    <dbReference type="NCBI Taxonomy" id="1176587"/>
    <lineage>
        <taxon>Bacteria</taxon>
        <taxon>Pseudomonadati</taxon>
        <taxon>Bacteroidota</taxon>
        <taxon>Chitinophagia</taxon>
        <taxon>Chitinophagales</taxon>
        <taxon>Chitinophagaceae</taxon>
        <taxon>Niabella</taxon>
    </lineage>
</organism>
<dbReference type="Proteomes" id="UP000077667">
    <property type="component" value="Chromosome"/>
</dbReference>
<proteinExistence type="predicted"/>
<dbReference type="KEGG" id="nia:A8C56_03055"/>
<dbReference type="Gene3D" id="2.60.40.10">
    <property type="entry name" value="Immunoglobulins"/>
    <property type="match status" value="1"/>
</dbReference>
<name>A0A1A9HXF4_9BACT</name>
<dbReference type="STRING" id="1176587.A8C56_03055"/>
<evidence type="ECO:0000313" key="4">
    <source>
        <dbReference type="EMBL" id="ANH80098.1"/>
    </source>
</evidence>
<evidence type="ECO:0000256" key="1">
    <source>
        <dbReference type="ARBA" id="ARBA00022737"/>
    </source>
</evidence>
<dbReference type="RefSeq" id="WP_067751904.1">
    <property type="nucleotide sequence ID" value="NZ_CP015772.1"/>
</dbReference>
<feature type="repeat" description="NHL" evidence="2">
    <location>
        <begin position="283"/>
        <end position="315"/>
    </location>
</feature>
<dbReference type="PANTHER" id="PTHR13833">
    <property type="match status" value="1"/>
</dbReference>
<gene>
    <name evidence="4" type="ORF">A8C56_03055</name>
</gene>
<evidence type="ECO:0000259" key="3">
    <source>
        <dbReference type="Pfam" id="PF01833"/>
    </source>
</evidence>
<dbReference type="InterPro" id="IPR002909">
    <property type="entry name" value="IPT_dom"/>
</dbReference>
<dbReference type="Pfam" id="PF01833">
    <property type="entry name" value="TIG"/>
    <property type="match status" value="1"/>
</dbReference>
<dbReference type="InterPro" id="IPR013783">
    <property type="entry name" value="Ig-like_fold"/>
</dbReference>
<dbReference type="CDD" id="cd00603">
    <property type="entry name" value="IPT_PCSR"/>
    <property type="match status" value="1"/>
</dbReference>
<evidence type="ECO:0000313" key="5">
    <source>
        <dbReference type="Proteomes" id="UP000077667"/>
    </source>
</evidence>
<dbReference type="PROSITE" id="PS51257">
    <property type="entry name" value="PROKAR_LIPOPROTEIN"/>
    <property type="match status" value="1"/>
</dbReference>
<dbReference type="Gene3D" id="2.40.10.500">
    <property type="match status" value="1"/>
</dbReference>
<keyword evidence="1" id="KW-0677">Repeat</keyword>
<dbReference type="SUPFAM" id="SSF101898">
    <property type="entry name" value="NHL repeat"/>
    <property type="match status" value="1"/>
</dbReference>
<dbReference type="SUPFAM" id="SSF81296">
    <property type="entry name" value="E set domains"/>
    <property type="match status" value="1"/>
</dbReference>
<feature type="domain" description="IPT/TIG" evidence="3">
    <location>
        <begin position="33"/>
        <end position="112"/>
    </location>
</feature>
<accession>A0A1A9HXF4</accession>
<dbReference type="InterPro" id="IPR014756">
    <property type="entry name" value="Ig_E-set"/>
</dbReference>
<dbReference type="Gene3D" id="2.120.10.30">
    <property type="entry name" value="TolB, C-terminal domain"/>
    <property type="match status" value="2"/>
</dbReference>
<dbReference type="InterPro" id="IPR011042">
    <property type="entry name" value="6-blade_b-propeller_TolB-like"/>
</dbReference>
<dbReference type="InterPro" id="IPR001258">
    <property type="entry name" value="NHL_repeat"/>
</dbReference>
<sequence>MHKKICVLIMIAGLLLVGMGSCKKKDSNLSGAPVIEGFLPAEGKSKTEILINGQNFPTDTSLIAVTVNGIPLKIVGSNGHQIMAIVPKKMGSGPIVVTANGQSASSASSFSYQYTRTVTTLAGNGTYGYANGKGTDARFHFTDPANAWLRSMGIAVDQSLNVYVADPGNNCIRKIDSSGNVTLFAGSPGKSGMADGKGPLAQFSIPYGVAVDKSGNVYSVDPGNWDIRKITPDGTATTIGWGAGAPWGIAVDTSAGTIYYTCTDAGTVYSMPTNGGSSTKIVDGLSYPAGITVDKDGNIYVAENGRHIITKIAKGTRTTSVIAGLADNAGYANGVGAAARFSYPWGLGIDKAGNLYVAGNGTWDGNASNPDQSVRMIIAGTWEVIPFAGSGSAGYLDALGTAAKFAAPTGVTVDKEGIVYVLDKNNNVVRKIVSE</sequence>
<keyword evidence="5" id="KW-1185">Reference proteome</keyword>
<dbReference type="PROSITE" id="PS51125">
    <property type="entry name" value="NHL"/>
    <property type="match status" value="1"/>
</dbReference>
<dbReference type="Pfam" id="PF01436">
    <property type="entry name" value="NHL"/>
    <property type="match status" value="1"/>
</dbReference>
<dbReference type="AlphaFoldDB" id="A0A1A9HXF4"/>
<dbReference type="PANTHER" id="PTHR13833:SF71">
    <property type="entry name" value="NHL DOMAIN-CONTAINING PROTEIN"/>
    <property type="match status" value="1"/>
</dbReference>
<dbReference type="EMBL" id="CP015772">
    <property type="protein sequence ID" value="ANH80098.1"/>
    <property type="molecule type" value="Genomic_DNA"/>
</dbReference>
<reference evidence="4 5" key="1">
    <citation type="submission" date="2016-05" db="EMBL/GenBank/DDBJ databases">
        <title>Niabella ginsenosidivorans BS26 whole genome sequencing.</title>
        <authorList>
            <person name="Im W.T."/>
            <person name="Siddiqi M.Z."/>
        </authorList>
    </citation>
    <scope>NUCLEOTIDE SEQUENCE [LARGE SCALE GENOMIC DNA]</scope>
    <source>
        <strain evidence="4 5">BS26</strain>
    </source>
</reference>